<feature type="region of interest" description="Disordered" evidence="1">
    <location>
        <begin position="106"/>
        <end position="137"/>
    </location>
</feature>
<reference evidence="3" key="1">
    <citation type="submission" date="2020-06" db="EMBL/GenBank/DDBJ databases">
        <authorList>
            <person name="Li T."/>
            <person name="Hu X."/>
            <person name="Zhang T."/>
            <person name="Song X."/>
            <person name="Zhang H."/>
            <person name="Dai N."/>
            <person name="Sheng W."/>
            <person name="Hou X."/>
            <person name="Wei L."/>
        </authorList>
    </citation>
    <scope>NUCLEOTIDE SEQUENCE</scope>
    <source>
        <strain evidence="3">KEN1</strain>
        <tissue evidence="3">Leaf</tissue>
    </source>
</reference>
<dbReference type="EMBL" id="JACGWN010000011">
    <property type="protein sequence ID" value="KAL0421144.1"/>
    <property type="molecule type" value="Genomic_DNA"/>
</dbReference>
<proteinExistence type="predicted"/>
<evidence type="ECO:0000256" key="1">
    <source>
        <dbReference type="SAM" id="MobiDB-lite"/>
    </source>
</evidence>
<dbReference type="SUPFAM" id="SSF50630">
    <property type="entry name" value="Acid proteases"/>
    <property type="match status" value="1"/>
</dbReference>
<feature type="transmembrane region" description="Helical" evidence="2">
    <location>
        <begin position="72"/>
        <end position="95"/>
    </location>
</feature>
<name>A0AAW2UVG7_9LAMI</name>
<sequence>MKALVDTGATNNFVSDQVVHELGLDVEPCDSQVKAVNSKAVPVSGVANTELRVGSWSGQCDFMTVRLDDFDVILGIDFFIVVNVMILSRLGGIFISGGNKPTFVRGEYEGDTTAGKKSEMAEAGPSNASSSKEGAHSPHITGFCCIEKM</sequence>
<accession>A0AAW2UVG7</accession>
<dbReference type="PANTHER" id="PTHR12917">
    <property type="entry name" value="ASPARTYL PROTEASE DDI-RELATED"/>
    <property type="match status" value="1"/>
</dbReference>
<keyword evidence="2" id="KW-0472">Membrane</keyword>
<dbReference type="Gene3D" id="2.40.70.10">
    <property type="entry name" value="Acid Proteases"/>
    <property type="match status" value="1"/>
</dbReference>
<dbReference type="AlphaFoldDB" id="A0AAW2UVG7"/>
<dbReference type="InterPro" id="IPR021109">
    <property type="entry name" value="Peptidase_aspartic_dom_sf"/>
</dbReference>
<keyword evidence="2" id="KW-0812">Transmembrane</keyword>
<comment type="caution">
    <text evidence="3">The sequence shown here is derived from an EMBL/GenBank/DDBJ whole genome shotgun (WGS) entry which is preliminary data.</text>
</comment>
<dbReference type="CDD" id="cd00303">
    <property type="entry name" value="retropepsin_like"/>
    <property type="match status" value="1"/>
</dbReference>
<evidence type="ECO:0000256" key="2">
    <source>
        <dbReference type="SAM" id="Phobius"/>
    </source>
</evidence>
<evidence type="ECO:0000313" key="3">
    <source>
        <dbReference type="EMBL" id="KAL0421144.1"/>
    </source>
</evidence>
<keyword evidence="2" id="KW-1133">Transmembrane helix</keyword>
<dbReference type="Pfam" id="PF13650">
    <property type="entry name" value="Asp_protease_2"/>
    <property type="match status" value="1"/>
</dbReference>
<gene>
    <name evidence="3" type="ORF">Slati_3137300</name>
</gene>
<reference evidence="3" key="2">
    <citation type="journal article" date="2024" name="Plant">
        <title>Genomic evolution and insights into agronomic trait innovations of Sesamum species.</title>
        <authorList>
            <person name="Miao H."/>
            <person name="Wang L."/>
            <person name="Qu L."/>
            <person name="Liu H."/>
            <person name="Sun Y."/>
            <person name="Le M."/>
            <person name="Wang Q."/>
            <person name="Wei S."/>
            <person name="Zheng Y."/>
            <person name="Lin W."/>
            <person name="Duan Y."/>
            <person name="Cao H."/>
            <person name="Xiong S."/>
            <person name="Wang X."/>
            <person name="Wei L."/>
            <person name="Li C."/>
            <person name="Ma Q."/>
            <person name="Ju M."/>
            <person name="Zhao R."/>
            <person name="Li G."/>
            <person name="Mu C."/>
            <person name="Tian Q."/>
            <person name="Mei H."/>
            <person name="Zhang T."/>
            <person name="Gao T."/>
            <person name="Zhang H."/>
        </authorList>
    </citation>
    <scope>NUCLEOTIDE SEQUENCE</scope>
    <source>
        <strain evidence="3">KEN1</strain>
    </source>
</reference>
<organism evidence="3">
    <name type="scientific">Sesamum latifolium</name>
    <dbReference type="NCBI Taxonomy" id="2727402"/>
    <lineage>
        <taxon>Eukaryota</taxon>
        <taxon>Viridiplantae</taxon>
        <taxon>Streptophyta</taxon>
        <taxon>Embryophyta</taxon>
        <taxon>Tracheophyta</taxon>
        <taxon>Spermatophyta</taxon>
        <taxon>Magnoliopsida</taxon>
        <taxon>eudicotyledons</taxon>
        <taxon>Gunneridae</taxon>
        <taxon>Pentapetalae</taxon>
        <taxon>asterids</taxon>
        <taxon>lamiids</taxon>
        <taxon>Lamiales</taxon>
        <taxon>Pedaliaceae</taxon>
        <taxon>Sesamum</taxon>
    </lineage>
</organism>
<dbReference type="PANTHER" id="PTHR12917:SF18">
    <property type="entry name" value="DNA DAMAGE-INDUCIBLE PROTEIN 1-LIKE"/>
    <property type="match status" value="1"/>
</dbReference>
<protein>
    <submittedName>
        <fullName evidence="3">Uncharacterized protein</fullName>
    </submittedName>
</protein>